<gene>
    <name evidence="1" type="ORF">BBOU_0836</name>
</gene>
<accession>A0A086ZLR5</accession>
<comment type="caution">
    <text evidence="1">The sequence shown here is derived from an EMBL/GenBank/DDBJ whole genome shotgun (WGS) entry which is preliminary data.</text>
</comment>
<evidence type="ECO:0000313" key="1">
    <source>
        <dbReference type="EMBL" id="KFI47465.1"/>
    </source>
</evidence>
<dbReference type="OrthoDB" id="6400528at2"/>
<dbReference type="RefSeq" id="WP_152595668.1">
    <property type="nucleotide sequence ID" value="NZ_JGYQ01000012.1"/>
</dbReference>
<proteinExistence type="predicted"/>
<dbReference type="AlphaFoldDB" id="A0A086ZLR5"/>
<name>A0A086ZLR5_9BIFI</name>
<evidence type="ECO:0000313" key="2">
    <source>
        <dbReference type="Proteomes" id="UP000029093"/>
    </source>
</evidence>
<dbReference type="Proteomes" id="UP000029093">
    <property type="component" value="Unassembled WGS sequence"/>
</dbReference>
<reference evidence="1 2" key="1">
    <citation type="submission" date="2014-03" db="EMBL/GenBank/DDBJ databases">
        <title>Genomics of Bifidobacteria.</title>
        <authorList>
            <person name="Ventura M."/>
            <person name="Milani C."/>
            <person name="Lugli G.A."/>
        </authorList>
    </citation>
    <scope>NUCLEOTIDE SEQUENCE [LARGE SCALE GENOMIC DNA]</scope>
    <source>
        <strain evidence="1 2">LMG 10736</strain>
    </source>
</reference>
<dbReference type="EMBL" id="JGYQ01000012">
    <property type="protein sequence ID" value="KFI47465.1"/>
    <property type="molecule type" value="Genomic_DNA"/>
</dbReference>
<protein>
    <submittedName>
        <fullName evidence="1">UDP-galactopyranose mutase</fullName>
    </submittedName>
</protein>
<dbReference type="GeneID" id="303204920"/>
<organism evidence="1 2">
    <name type="scientific">Bifidobacterium boum</name>
    <dbReference type="NCBI Taxonomy" id="78343"/>
    <lineage>
        <taxon>Bacteria</taxon>
        <taxon>Bacillati</taxon>
        <taxon>Actinomycetota</taxon>
        <taxon>Actinomycetes</taxon>
        <taxon>Bifidobacteriales</taxon>
        <taxon>Bifidobacteriaceae</taxon>
        <taxon>Bifidobacterium</taxon>
    </lineage>
</organism>
<sequence length="335" mass="38789">MNNLVVYILDIGAYSGGGEALYQLGCDLRGLGVDARVVAWGKHDVLPQKFKRYIARGLPLVKPEEAKQCAEGIIIVPENATHLLFEFVHLQPIIWWLSYNNYDGIMAWNSVESITRAMQTTYDANIRRLGHWCINTLRHCRPNFPIAHCMNLVGSYYAEQMVQRHFNVVTQKLVHPIGNDFLTAGRYDDFSHRKNIVLYNPSKPSRLMRSLLKRNAFTYTPINGLNFNQMIELYRTAKLYVDFGNFPGPERMPKEAAYNGCNVLVRSIHAAATDDVMIPMQYKLSRNVSVLQVERKIREMLDNYEEQLCDFNAFRQMIADMEIDYREQVKQIFIH</sequence>
<keyword evidence="2" id="KW-1185">Reference proteome</keyword>